<proteinExistence type="predicted"/>
<reference evidence="2" key="1">
    <citation type="submission" date="2019-07" db="EMBL/GenBank/DDBJ databases">
        <title>Annotation for the trematode Paragonimus miyazaki's.</title>
        <authorList>
            <person name="Choi Y.-J."/>
        </authorList>
    </citation>
    <scope>NUCLEOTIDE SEQUENCE</scope>
    <source>
        <strain evidence="2">Japan</strain>
    </source>
</reference>
<feature type="region of interest" description="Disordered" evidence="1">
    <location>
        <begin position="30"/>
        <end position="49"/>
    </location>
</feature>
<evidence type="ECO:0000256" key="1">
    <source>
        <dbReference type="SAM" id="MobiDB-lite"/>
    </source>
</evidence>
<dbReference type="EMBL" id="JTDE01011019">
    <property type="protein sequence ID" value="KAF7234234.1"/>
    <property type="molecule type" value="Genomic_DNA"/>
</dbReference>
<sequence>MSVCVPLCSMVRKRDLSTRKIVMKIYSIHRLSKPRHNRSSNKRPNQTSR</sequence>
<protein>
    <submittedName>
        <fullName evidence="2">Uncharacterized protein</fullName>
    </submittedName>
</protein>
<name>A0A8S9YNR0_9TREM</name>
<keyword evidence="3" id="KW-1185">Reference proteome</keyword>
<feature type="compositionally biased region" description="Basic residues" evidence="1">
    <location>
        <begin position="30"/>
        <end position="41"/>
    </location>
</feature>
<comment type="caution">
    <text evidence="2">The sequence shown here is derived from an EMBL/GenBank/DDBJ whole genome shotgun (WGS) entry which is preliminary data.</text>
</comment>
<dbReference type="AlphaFoldDB" id="A0A8S9YNR0"/>
<organism evidence="2 3">
    <name type="scientific">Paragonimus skrjabini miyazakii</name>
    <dbReference type="NCBI Taxonomy" id="59628"/>
    <lineage>
        <taxon>Eukaryota</taxon>
        <taxon>Metazoa</taxon>
        <taxon>Spiralia</taxon>
        <taxon>Lophotrochozoa</taxon>
        <taxon>Platyhelminthes</taxon>
        <taxon>Trematoda</taxon>
        <taxon>Digenea</taxon>
        <taxon>Plagiorchiida</taxon>
        <taxon>Troglotremata</taxon>
        <taxon>Troglotrematidae</taxon>
        <taxon>Paragonimus</taxon>
    </lineage>
</organism>
<dbReference type="Proteomes" id="UP000822476">
    <property type="component" value="Unassembled WGS sequence"/>
</dbReference>
<evidence type="ECO:0000313" key="3">
    <source>
        <dbReference type="Proteomes" id="UP000822476"/>
    </source>
</evidence>
<evidence type="ECO:0000313" key="2">
    <source>
        <dbReference type="EMBL" id="KAF7234234.1"/>
    </source>
</evidence>
<gene>
    <name evidence="2" type="ORF">EG68_12291</name>
</gene>
<accession>A0A8S9YNR0</accession>